<dbReference type="AlphaFoldDB" id="A0A367ZLB0"/>
<sequence length="81" mass="9498">MNVLRLDKTVFEVRSWHDQVSDRPFWLTRTPEERFAAIEFLRQLNYGYVEDPPSLQRVLEVVERSRGQASAAGRRLSGEHP</sequence>
<evidence type="ECO:0000313" key="1">
    <source>
        <dbReference type="EMBL" id="RCK78637.1"/>
    </source>
</evidence>
<proteinExistence type="predicted"/>
<protein>
    <submittedName>
        <fullName evidence="1">Uncharacterized protein</fullName>
    </submittedName>
</protein>
<organism evidence="1 2">
    <name type="scientific">Candidatus Ozemobacter sibiricus</name>
    <dbReference type="NCBI Taxonomy" id="2268124"/>
    <lineage>
        <taxon>Bacteria</taxon>
        <taxon>Candidatus Ozemobacteria</taxon>
        <taxon>Candidatus Ozemobacterales</taxon>
        <taxon>Candidatus Ozemobacteraceae</taxon>
        <taxon>Candidatus Ozemobacter</taxon>
    </lineage>
</organism>
<gene>
    <name evidence="1" type="ORF">OZSIB_1164</name>
</gene>
<dbReference type="EMBL" id="QOQW01000020">
    <property type="protein sequence ID" value="RCK78637.1"/>
    <property type="molecule type" value="Genomic_DNA"/>
</dbReference>
<comment type="caution">
    <text evidence="1">The sequence shown here is derived from an EMBL/GenBank/DDBJ whole genome shotgun (WGS) entry which is preliminary data.</text>
</comment>
<accession>A0A367ZLB0</accession>
<reference evidence="1 2" key="1">
    <citation type="submission" date="2018-05" db="EMBL/GenBank/DDBJ databases">
        <title>A metagenomic window into the 2 km-deep terrestrial subsurface aquifer revealed taxonomically and functionally diverse microbial community comprising novel uncultured bacterial lineages.</title>
        <authorList>
            <person name="Kadnikov V.V."/>
            <person name="Mardanov A.V."/>
            <person name="Beletsky A.V."/>
            <person name="Banks D."/>
            <person name="Pimenov N.V."/>
            <person name="Frank Y.A."/>
            <person name="Karnachuk O.V."/>
            <person name="Ravin N.V."/>
        </authorList>
    </citation>
    <scope>NUCLEOTIDE SEQUENCE [LARGE SCALE GENOMIC DNA]</scope>
    <source>
        <strain evidence="1">BY5</strain>
    </source>
</reference>
<dbReference type="Proteomes" id="UP000252355">
    <property type="component" value="Unassembled WGS sequence"/>
</dbReference>
<name>A0A367ZLB0_9BACT</name>
<evidence type="ECO:0000313" key="2">
    <source>
        <dbReference type="Proteomes" id="UP000252355"/>
    </source>
</evidence>